<gene>
    <name evidence="2" type="ORF">NTEN_LOCUS1370</name>
</gene>
<dbReference type="Proteomes" id="UP000479000">
    <property type="component" value="Unassembled WGS sequence"/>
</dbReference>
<feature type="region of interest" description="Disordered" evidence="1">
    <location>
        <begin position="331"/>
        <end position="384"/>
    </location>
</feature>
<reference evidence="2 3" key="1">
    <citation type="submission" date="2020-02" db="EMBL/GenBank/DDBJ databases">
        <authorList>
            <person name="Ferguson B K."/>
        </authorList>
    </citation>
    <scope>NUCLEOTIDE SEQUENCE [LARGE SCALE GENOMIC DNA]</scope>
</reference>
<organism evidence="2 3">
    <name type="scientific">Nesidiocoris tenuis</name>
    <dbReference type="NCBI Taxonomy" id="355587"/>
    <lineage>
        <taxon>Eukaryota</taxon>
        <taxon>Metazoa</taxon>
        <taxon>Ecdysozoa</taxon>
        <taxon>Arthropoda</taxon>
        <taxon>Hexapoda</taxon>
        <taxon>Insecta</taxon>
        <taxon>Pterygota</taxon>
        <taxon>Neoptera</taxon>
        <taxon>Paraneoptera</taxon>
        <taxon>Hemiptera</taxon>
        <taxon>Heteroptera</taxon>
        <taxon>Panheteroptera</taxon>
        <taxon>Cimicomorpha</taxon>
        <taxon>Miridae</taxon>
        <taxon>Dicyphina</taxon>
        <taxon>Nesidiocoris</taxon>
    </lineage>
</organism>
<evidence type="ECO:0000313" key="3">
    <source>
        <dbReference type="Proteomes" id="UP000479000"/>
    </source>
</evidence>
<name>A0A6H5FXU5_9HEMI</name>
<evidence type="ECO:0000256" key="1">
    <source>
        <dbReference type="SAM" id="MobiDB-lite"/>
    </source>
</evidence>
<protein>
    <submittedName>
        <fullName evidence="2">Uncharacterized protein</fullName>
    </submittedName>
</protein>
<keyword evidence="3" id="KW-1185">Reference proteome</keyword>
<dbReference type="EMBL" id="CADCXU010002000">
    <property type="protein sequence ID" value="CAA9994554.1"/>
    <property type="molecule type" value="Genomic_DNA"/>
</dbReference>
<accession>A0A6H5FXU5</accession>
<proteinExistence type="predicted"/>
<feature type="compositionally biased region" description="Low complexity" evidence="1">
    <location>
        <begin position="347"/>
        <end position="364"/>
    </location>
</feature>
<feature type="compositionally biased region" description="Basic and acidic residues" evidence="1">
    <location>
        <begin position="365"/>
        <end position="378"/>
    </location>
</feature>
<evidence type="ECO:0000313" key="2">
    <source>
        <dbReference type="EMBL" id="CAA9994554.1"/>
    </source>
</evidence>
<sequence>MAAFLPPGLRKYFFESSRQSSISSPPAMAEKTKALFTWRTVDRIRSASHWSCPLHHRDRSACAFPSTNERPTVPTGSGQPYAIVNGSIVIVLKSRIGTELQKKLFLIHIYSESLPEQVSVCPCVRKDRPMKIAGPLLPGLPRPCNMLENTSIFGSLAQPRRIYVSKSVESESTIKSSARVHKRKETLMRLRKNHKSIRLWGGESKSDRPPVIQKASEFSNHWILSGPFHSACYKLNSRLFSSSCPSPCSPSEKKLFSSRDNFDSLPVFYRTSPAYHVIKNILNGEFNGIKRSAALKRWIAHENSVPCRKFSGYDRIRSEYDRTTPDYDRTSADSGWTLAGSGRTPAGSGRTSAGSGRTTTISGRSRSDYDRTSPDYDRTPAGSGRIETVFGRNCSDYDRRLD</sequence>
<dbReference type="AlphaFoldDB" id="A0A6H5FXU5"/>